<evidence type="ECO:0000313" key="12">
    <source>
        <dbReference type="EMBL" id="QCI27138.1"/>
    </source>
</evidence>
<evidence type="ECO:0000256" key="4">
    <source>
        <dbReference type="ARBA" id="ARBA00022723"/>
    </source>
</evidence>
<dbReference type="NCBIfam" id="TIGR00365">
    <property type="entry name" value="Grx4 family monothiol glutaredoxin"/>
    <property type="match status" value="1"/>
</dbReference>
<evidence type="ECO:0000256" key="5">
    <source>
        <dbReference type="ARBA" id="ARBA00023004"/>
    </source>
</evidence>
<dbReference type="InterPro" id="IPR002109">
    <property type="entry name" value="Glutaredoxin"/>
</dbReference>
<keyword evidence="5 10" id="KW-0408">Iron</keyword>
<dbReference type="GO" id="GO:0046872">
    <property type="term" value="F:metal ion binding"/>
    <property type="evidence" value="ECO:0007669"/>
    <property type="project" value="UniProtKB-KW"/>
</dbReference>
<dbReference type="OrthoDB" id="9804115at2"/>
<dbReference type="InterPro" id="IPR004480">
    <property type="entry name" value="Monothiol_GRX-rel"/>
</dbReference>
<proteinExistence type="inferred from homology"/>
<evidence type="ECO:0000256" key="10">
    <source>
        <dbReference type="PIRSR" id="PIRSR005894-2"/>
    </source>
</evidence>
<dbReference type="SUPFAM" id="SSF52833">
    <property type="entry name" value="Thioredoxin-like"/>
    <property type="match status" value="1"/>
</dbReference>
<dbReference type="AlphaFoldDB" id="A0A4D6YMT6"/>
<feature type="binding site" evidence="9">
    <location>
        <position position="58"/>
    </location>
    <ligand>
        <name>glutathione</name>
        <dbReference type="ChEBI" id="CHEBI:57925"/>
    </ligand>
</feature>
<dbReference type="GO" id="GO:0015036">
    <property type="term" value="F:disulfide oxidoreductase activity"/>
    <property type="evidence" value="ECO:0007669"/>
    <property type="project" value="InterPro"/>
</dbReference>
<dbReference type="CDD" id="cd03028">
    <property type="entry name" value="GRX_PICOT_like"/>
    <property type="match status" value="1"/>
</dbReference>
<protein>
    <recommendedName>
        <fullName evidence="8">Glutaredoxin</fullName>
    </recommendedName>
</protein>
<sequence>MNCLEIIKKQIKDNPILLYMKGIPDSPSCGYSARAVEALSHCKVRFSYVDVLENEKIRFTLPKYANWPTFPQLWVKGKLIGGCDIIIQMLENGELKKILNDAIK</sequence>
<keyword evidence="13" id="KW-1185">Reference proteome</keyword>
<evidence type="ECO:0000313" key="13">
    <source>
        <dbReference type="Proteomes" id="UP000298603"/>
    </source>
</evidence>
<keyword evidence="7" id="KW-0676">Redox-active center</keyword>
<name>A0A4D6YMT6_9GAMM</name>
<dbReference type="Pfam" id="PF00462">
    <property type="entry name" value="Glutaredoxin"/>
    <property type="match status" value="1"/>
</dbReference>
<feature type="binding site" evidence="9">
    <location>
        <begin position="83"/>
        <end position="84"/>
    </location>
    <ligand>
        <name>glutathione</name>
        <dbReference type="ChEBI" id="CHEBI:57925"/>
    </ligand>
</feature>
<feature type="binding site" evidence="9">
    <location>
        <position position="21"/>
    </location>
    <ligand>
        <name>glutathione</name>
        <dbReference type="ChEBI" id="CHEBI:57925"/>
    </ligand>
</feature>
<dbReference type="PANTHER" id="PTHR10293:SF72">
    <property type="entry name" value="MONOTHIOL GLUTAREDOXIN-S14, CHLOROPLASTIC"/>
    <property type="match status" value="1"/>
</dbReference>
<feature type="binding site" evidence="10">
    <location>
        <position position="29"/>
    </location>
    <ligand>
        <name>[2Fe-2S] cluster</name>
        <dbReference type="ChEBI" id="CHEBI:190135"/>
        <note>ligand shared between dimeric partners</note>
    </ligand>
</feature>
<evidence type="ECO:0000256" key="2">
    <source>
        <dbReference type="ARBA" id="ARBA00009630"/>
    </source>
</evidence>
<dbReference type="Gene3D" id="3.40.30.10">
    <property type="entry name" value="Glutaredoxin"/>
    <property type="match status" value="1"/>
</dbReference>
<dbReference type="PROSITE" id="PS51354">
    <property type="entry name" value="GLUTAREDOXIN_2"/>
    <property type="match status" value="1"/>
</dbReference>
<comment type="function">
    <text evidence="1">Monothiol glutaredoxin involved in the biogenesis of iron-sulfur clusters.</text>
</comment>
<comment type="similarity">
    <text evidence="2 8">Belongs to the glutaredoxin family. Monothiol subfamily.</text>
</comment>
<dbReference type="PIRSF" id="PIRSF005894">
    <property type="entry name" value="Monothiol_GRX"/>
    <property type="match status" value="1"/>
</dbReference>
<organism evidence="12 13">
    <name type="scientific">Buchnera aphidicola</name>
    <name type="common">Therioaphis trifolii</name>
    <dbReference type="NCBI Taxonomy" id="1241884"/>
    <lineage>
        <taxon>Bacteria</taxon>
        <taxon>Pseudomonadati</taxon>
        <taxon>Pseudomonadota</taxon>
        <taxon>Gammaproteobacteria</taxon>
        <taxon>Enterobacterales</taxon>
        <taxon>Erwiniaceae</taxon>
        <taxon>Buchnera</taxon>
    </lineage>
</organism>
<evidence type="ECO:0000256" key="3">
    <source>
        <dbReference type="ARBA" id="ARBA00022714"/>
    </source>
</evidence>
<dbReference type="InterPro" id="IPR036249">
    <property type="entry name" value="Thioredoxin-like_sf"/>
</dbReference>
<evidence type="ECO:0000256" key="7">
    <source>
        <dbReference type="ARBA" id="ARBA00023284"/>
    </source>
</evidence>
<dbReference type="InterPro" id="IPR033658">
    <property type="entry name" value="GRX_PICOT-like"/>
</dbReference>
<keyword evidence="4 10" id="KW-0479">Metal-binding</keyword>
<dbReference type="RefSeq" id="WP_158349404.1">
    <property type="nucleotide sequence ID" value="NZ_CP032996.1"/>
</dbReference>
<feature type="domain" description="Glutaredoxin" evidence="11">
    <location>
        <begin position="16"/>
        <end position="80"/>
    </location>
</feature>
<dbReference type="EMBL" id="CP032996">
    <property type="protein sequence ID" value="QCI27138.1"/>
    <property type="molecule type" value="Genomic_DNA"/>
</dbReference>
<dbReference type="Proteomes" id="UP000298603">
    <property type="component" value="Chromosome"/>
</dbReference>
<evidence type="ECO:0000256" key="8">
    <source>
        <dbReference type="PIRNR" id="PIRNR005894"/>
    </source>
</evidence>
<evidence type="ECO:0000259" key="11">
    <source>
        <dbReference type="Pfam" id="PF00462"/>
    </source>
</evidence>
<evidence type="ECO:0000256" key="6">
    <source>
        <dbReference type="ARBA" id="ARBA00023014"/>
    </source>
</evidence>
<reference evidence="12 13" key="1">
    <citation type="submission" date="2018-10" db="EMBL/GenBank/DDBJ databases">
        <title>Comparative functional genomics of the obligate endosymbiont Buchnera aphidicola.</title>
        <authorList>
            <person name="Chong R.A."/>
        </authorList>
    </citation>
    <scope>NUCLEOTIDE SEQUENCE [LARGE SCALE GENOMIC DNA]</scope>
    <source>
        <strain evidence="12 13">Tma</strain>
    </source>
</reference>
<keyword evidence="3 10" id="KW-0001">2Fe-2S</keyword>
<dbReference type="InterPro" id="IPR014434">
    <property type="entry name" value="Monothiol_GRX"/>
</dbReference>
<feature type="binding site" evidence="9">
    <location>
        <position position="70"/>
    </location>
    <ligand>
        <name>glutathione</name>
        <dbReference type="ChEBI" id="CHEBI:57925"/>
    </ligand>
</feature>
<evidence type="ECO:0000256" key="9">
    <source>
        <dbReference type="PIRSR" id="PIRSR005894-1"/>
    </source>
</evidence>
<keyword evidence="6 10" id="KW-0411">Iron-sulfur</keyword>
<accession>A0A4D6YMT6</accession>
<dbReference type="PANTHER" id="PTHR10293">
    <property type="entry name" value="GLUTAREDOXIN FAMILY MEMBER"/>
    <property type="match status" value="1"/>
</dbReference>
<gene>
    <name evidence="12" type="primary">grxD</name>
    <name evidence="12" type="ORF">D9V81_00695</name>
</gene>
<evidence type="ECO:0000256" key="1">
    <source>
        <dbReference type="ARBA" id="ARBA00002853"/>
    </source>
</evidence>
<dbReference type="GO" id="GO:0051537">
    <property type="term" value="F:2 iron, 2 sulfur cluster binding"/>
    <property type="evidence" value="ECO:0007669"/>
    <property type="project" value="UniProtKB-KW"/>
</dbReference>